<feature type="compositionally biased region" description="Polar residues" evidence="1">
    <location>
        <begin position="1"/>
        <end position="12"/>
    </location>
</feature>
<accession>A0A2W5L4Q5</accession>
<reference evidence="3 4" key="1">
    <citation type="submission" date="2017-08" db="EMBL/GenBank/DDBJ databases">
        <title>Infants hospitalized years apart are colonized by the same room-sourced microbial strains.</title>
        <authorList>
            <person name="Brooks B."/>
            <person name="Olm M.R."/>
            <person name="Firek B.A."/>
            <person name="Baker R."/>
            <person name="Thomas B.C."/>
            <person name="Morowitz M.J."/>
            <person name="Banfield J.F."/>
        </authorList>
    </citation>
    <scope>NUCLEOTIDE SEQUENCE [LARGE SCALE GENOMIC DNA]</scope>
    <source>
        <strain evidence="3">S2_005_003_R2_47</strain>
    </source>
</reference>
<sequence length="184" mass="19434">MVIDRSTGTTPPSAAERMAEHDRRMGHEPAQPMPRAEPRTPQADLPRPAAGTRMPAPNHRVAAAVADRNRQQPWGEKPPVAASPSRKAPPASPSGGPAARKTIVTGKWWDAKGPRTIELGPKGQQVLGSGFVTLFVAVMIAAIVTLVIQPLLLFVAAFLLIRFGGKVLGPIGAGIVDKAVAERN</sequence>
<feature type="transmembrane region" description="Helical" evidence="2">
    <location>
        <begin position="131"/>
        <end position="161"/>
    </location>
</feature>
<feature type="compositionally biased region" description="Basic and acidic residues" evidence="1">
    <location>
        <begin position="17"/>
        <end position="27"/>
    </location>
</feature>
<keyword evidence="2" id="KW-0472">Membrane</keyword>
<evidence type="ECO:0000256" key="1">
    <source>
        <dbReference type="SAM" id="MobiDB-lite"/>
    </source>
</evidence>
<proteinExistence type="predicted"/>
<dbReference type="AlphaFoldDB" id="A0A2W5L4Q5"/>
<dbReference type="Proteomes" id="UP000248597">
    <property type="component" value="Unassembled WGS sequence"/>
</dbReference>
<organism evidence="3 4">
    <name type="scientific">Sphingopyxis macrogoltabida</name>
    <name type="common">Sphingomonas macrogoltabidus</name>
    <dbReference type="NCBI Taxonomy" id="33050"/>
    <lineage>
        <taxon>Bacteria</taxon>
        <taxon>Pseudomonadati</taxon>
        <taxon>Pseudomonadota</taxon>
        <taxon>Alphaproteobacteria</taxon>
        <taxon>Sphingomonadales</taxon>
        <taxon>Sphingomonadaceae</taxon>
        <taxon>Sphingopyxis</taxon>
    </lineage>
</organism>
<evidence type="ECO:0000313" key="4">
    <source>
        <dbReference type="Proteomes" id="UP000248597"/>
    </source>
</evidence>
<gene>
    <name evidence="3" type="ORF">DI569_04760</name>
</gene>
<keyword evidence="2" id="KW-1133">Transmembrane helix</keyword>
<evidence type="ECO:0000313" key="3">
    <source>
        <dbReference type="EMBL" id="PZQ23409.1"/>
    </source>
</evidence>
<name>A0A2W5L4Q5_SPHMC</name>
<evidence type="ECO:0000256" key="2">
    <source>
        <dbReference type="SAM" id="Phobius"/>
    </source>
</evidence>
<feature type="region of interest" description="Disordered" evidence="1">
    <location>
        <begin position="1"/>
        <end position="100"/>
    </location>
</feature>
<feature type="compositionally biased region" description="Low complexity" evidence="1">
    <location>
        <begin position="77"/>
        <end position="100"/>
    </location>
</feature>
<comment type="caution">
    <text evidence="3">The sequence shown here is derived from an EMBL/GenBank/DDBJ whole genome shotgun (WGS) entry which is preliminary data.</text>
</comment>
<keyword evidence="2" id="KW-0812">Transmembrane</keyword>
<dbReference type="EMBL" id="QFPJ01000007">
    <property type="protein sequence ID" value="PZQ23409.1"/>
    <property type="molecule type" value="Genomic_DNA"/>
</dbReference>
<protein>
    <submittedName>
        <fullName evidence="3">Uncharacterized protein</fullName>
    </submittedName>
</protein>